<feature type="transmembrane region" description="Helical" evidence="8">
    <location>
        <begin position="141"/>
        <end position="159"/>
    </location>
</feature>
<keyword evidence="8" id="KW-0472">Membrane</keyword>
<dbReference type="InterPro" id="IPR003594">
    <property type="entry name" value="HATPase_dom"/>
</dbReference>
<dbReference type="Proteomes" id="UP000824112">
    <property type="component" value="Unassembled WGS sequence"/>
</dbReference>
<dbReference type="SUPFAM" id="SSF47384">
    <property type="entry name" value="Homodimeric domain of signal transducing histidine kinase"/>
    <property type="match status" value="1"/>
</dbReference>
<dbReference type="PANTHER" id="PTHR45436">
    <property type="entry name" value="SENSOR HISTIDINE KINASE YKOH"/>
    <property type="match status" value="1"/>
</dbReference>
<keyword evidence="5 8" id="KW-0812">Transmembrane</keyword>
<dbReference type="GO" id="GO:0005886">
    <property type="term" value="C:plasma membrane"/>
    <property type="evidence" value="ECO:0007669"/>
    <property type="project" value="TreeGrafter"/>
</dbReference>
<comment type="catalytic activity">
    <reaction evidence="1">
        <text>ATP + protein L-histidine = ADP + protein N-phospho-L-histidine.</text>
        <dbReference type="EC" id="2.7.13.3"/>
    </reaction>
</comment>
<feature type="domain" description="Histidine kinase" evidence="9">
    <location>
        <begin position="221"/>
        <end position="424"/>
    </location>
</feature>
<dbReference type="InterPro" id="IPR036097">
    <property type="entry name" value="HisK_dim/P_sf"/>
</dbReference>
<dbReference type="InterPro" id="IPR036890">
    <property type="entry name" value="HATPase_C_sf"/>
</dbReference>
<evidence type="ECO:0000256" key="2">
    <source>
        <dbReference type="ARBA" id="ARBA00012438"/>
    </source>
</evidence>
<evidence type="ECO:0000313" key="10">
    <source>
        <dbReference type="EMBL" id="HIU54511.1"/>
    </source>
</evidence>
<evidence type="ECO:0000256" key="1">
    <source>
        <dbReference type="ARBA" id="ARBA00000085"/>
    </source>
</evidence>
<keyword evidence="7 8" id="KW-1133">Transmembrane helix</keyword>
<dbReference type="Pfam" id="PF02518">
    <property type="entry name" value="HATPase_c"/>
    <property type="match status" value="1"/>
</dbReference>
<evidence type="ECO:0000256" key="3">
    <source>
        <dbReference type="ARBA" id="ARBA00022553"/>
    </source>
</evidence>
<dbReference type="Gene3D" id="3.30.565.10">
    <property type="entry name" value="Histidine kinase-like ATPase, C-terminal domain"/>
    <property type="match status" value="1"/>
</dbReference>
<dbReference type="AlphaFoldDB" id="A0A9D1M6C0"/>
<dbReference type="SMART" id="SM00388">
    <property type="entry name" value="HisKA"/>
    <property type="match status" value="1"/>
</dbReference>
<gene>
    <name evidence="10" type="ORF">IAB03_01735</name>
</gene>
<keyword evidence="3" id="KW-0597">Phosphoprotein</keyword>
<dbReference type="PROSITE" id="PS50109">
    <property type="entry name" value="HIS_KIN"/>
    <property type="match status" value="1"/>
</dbReference>
<comment type="caution">
    <text evidence="10">The sequence shown here is derived from an EMBL/GenBank/DDBJ whole genome shotgun (WGS) entry which is preliminary data.</text>
</comment>
<accession>A0A9D1M6C0</accession>
<name>A0A9D1M6C0_9BACT</name>
<proteinExistence type="predicted"/>
<dbReference type="GO" id="GO:0000155">
    <property type="term" value="F:phosphorelay sensor kinase activity"/>
    <property type="evidence" value="ECO:0007669"/>
    <property type="project" value="InterPro"/>
</dbReference>
<keyword evidence="4" id="KW-0808">Transferase</keyword>
<evidence type="ECO:0000256" key="5">
    <source>
        <dbReference type="ARBA" id="ARBA00022692"/>
    </source>
</evidence>
<sequence length="424" mass="50237">MRLEVYALRQVLWVLLLVLPIWGVIFYFHVIDEVNDETDDRLEDYKEIIIRKVLSEGIESLSSGNIMTQHFIDEISSAAAHRMKEQYKDTTIYIEIEDEEEPARMLKTVFRTADGKYYQLRILTSVLEKDDLTEQILTDVVYLYTAMIIFIFLIIHFTFRRNLKPLFRLLDWMDRFTLGKKNDPLEQDVKVKEFRKLYDTVQKMAERNEHNYEMQKRFIENASHELQTPLAIAMSKLEMLVEQEEFTESQLNQIAEIHSRLNHIIQLNKTLLMHSRINNGQYFDEKEIFFNSLLRRMVEDFREIYQQETPIELAEKGECRFIMSETLASVLVRNLLKNAVVHNESGCPVIVTIFDKKIRFSNRGSAPLNLYEVMGRFSQGDKNKKDSTGLGLAIVKSIADIYNIRLNYFFERENHHFEIIFEKK</sequence>
<dbReference type="PANTHER" id="PTHR45436:SF5">
    <property type="entry name" value="SENSOR HISTIDINE KINASE TRCS"/>
    <property type="match status" value="1"/>
</dbReference>
<reference evidence="10" key="2">
    <citation type="journal article" date="2021" name="PeerJ">
        <title>Extensive microbial diversity within the chicken gut microbiome revealed by metagenomics and culture.</title>
        <authorList>
            <person name="Gilroy R."/>
            <person name="Ravi A."/>
            <person name="Getino M."/>
            <person name="Pursley I."/>
            <person name="Horton D.L."/>
            <person name="Alikhan N.F."/>
            <person name="Baker D."/>
            <person name="Gharbi K."/>
            <person name="Hall N."/>
            <person name="Watson M."/>
            <person name="Adriaenssens E.M."/>
            <person name="Foster-Nyarko E."/>
            <person name="Jarju S."/>
            <person name="Secka A."/>
            <person name="Antonio M."/>
            <person name="Oren A."/>
            <person name="Chaudhuri R.R."/>
            <person name="La Ragione R."/>
            <person name="Hildebrand F."/>
            <person name="Pallen M.J."/>
        </authorList>
    </citation>
    <scope>NUCLEOTIDE SEQUENCE</scope>
    <source>
        <strain evidence="10">CHK158-818</strain>
    </source>
</reference>
<dbReference type="SUPFAM" id="SSF55874">
    <property type="entry name" value="ATPase domain of HSP90 chaperone/DNA topoisomerase II/histidine kinase"/>
    <property type="match status" value="1"/>
</dbReference>
<evidence type="ECO:0000256" key="4">
    <source>
        <dbReference type="ARBA" id="ARBA00022679"/>
    </source>
</evidence>
<dbReference type="CDD" id="cd00082">
    <property type="entry name" value="HisKA"/>
    <property type="match status" value="1"/>
</dbReference>
<dbReference type="InterPro" id="IPR003661">
    <property type="entry name" value="HisK_dim/P_dom"/>
</dbReference>
<dbReference type="SMART" id="SM00387">
    <property type="entry name" value="HATPase_c"/>
    <property type="match status" value="1"/>
</dbReference>
<dbReference type="EMBL" id="DVNA01000040">
    <property type="protein sequence ID" value="HIU54511.1"/>
    <property type="molecule type" value="Genomic_DNA"/>
</dbReference>
<evidence type="ECO:0000313" key="11">
    <source>
        <dbReference type="Proteomes" id="UP000824112"/>
    </source>
</evidence>
<keyword evidence="6 10" id="KW-0418">Kinase</keyword>
<evidence type="ECO:0000256" key="8">
    <source>
        <dbReference type="SAM" id="Phobius"/>
    </source>
</evidence>
<evidence type="ECO:0000256" key="7">
    <source>
        <dbReference type="ARBA" id="ARBA00022989"/>
    </source>
</evidence>
<organism evidence="10 11">
    <name type="scientific">Candidatus Gallibacteroides avistercoris</name>
    <dbReference type="NCBI Taxonomy" id="2840833"/>
    <lineage>
        <taxon>Bacteria</taxon>
        <taxon>Pseudomonadati</taxon>
        <taxon>Bacteroidota</taxon>
        <taxon>Bacteroidia</taxon>
        <taxon>Bacteroidales</taxon>
        <taxon>Bacteroidaceae</taxon>
        <taxon>Bacteroidaceae incertae sedis</taxon>
        <taxon>Candidatus Gallibacteroides</taxon>
    </lineage>
</organism>
<dbReference type="InterPro" id="IPR005467">
    <property type="entry name" value="His_kinase_dom"/>
</dbReference>
<dbReference type="InterPro" id="IPR050428">
    <property type="entry name" value="TCS_sensor_his_kinase"/>
</dbReference>
<reference evidence="10" key="1">
    <citation type="submission" date="2020-10" db="EMBL/GenBank/DDBJ databases">
        <authorList>
            <person name="Gilroy R."/>
        </authorList>
    </citation>
    <scope>NUCLEOTIDE SEQUENCE</scope>
    <source>
        <strain evidence="10">CHK158-818</strain>
    </source>
</reference>
<evidence type="ECO:0000256" key="6">
    <source>
        <dbReference type="ARBA" id="ARBA00022777"/>
    </source>
</evidence>
<evidence type="ECO:0000259" key="9">
    <source>
        <dbReference type="PROSITE" id="PS50109"/>
    </source>
</evidence>
<feature type="transmembrane region" description="Helical" evidence="8">
    <location>
        <begin position="12"/>
        <end position="31"/>
    </location>
</feature>
<dbReference type="Gene3D" id="1.10.287.130">
    <property type="match status" value="1"/>
</dbReference>
<dbReference type="EC" id="2.7.13.3" evidence="2"/>
<dbReference type="Pfam" id="PF00512">
    <property type="entry name" value="HisKA"/>
    <property type="match status" value="1"/>
</dbReference>
<protein>
    <recommendedName>
        <fullName evidence="2">histidine kinase</fullName>
        <ecNumber evidence="2">2.7.13.3</ecNumber>
    </recommendedName>
</protein>